<feature type="compositionally biased region" description="Pro residues" evidence="1">
    <location>
        <begin position="349"/>
        <end position="363"/>
    </location>
</feature>
<evidence type="ECO:0000313" key="4">
    <source>
        <dbReference type="Proteomes" id="UP001139031"/>
    </source>
</evidence>
<dbReference type="InterPro" id="IPR011990">
    <property type="entry name" value="TPR-like_helical_dom_sf"/>
</dbReference>
<proteinExistence type="predicted"/>
<feature type="compositionally biased region" description="Low complexity" evidence="1">
    <location>
        <begin position="555"/>
        <end position="570"/>
    </location>
</feature>
<feature type="compositionally biased region" description="Low complexity" evidence="1">
    <location>
        <begin position="486"/>
        <end position="521"/>
    </location>
</feature>
<feature type="compositionally biased region" description="Acidic residues" evidence="1">
    <location>
        <begin position="444"/>
        <end position="460"/>
    </location>
</feature>
<evidence type="ECO:0000259" key="2">
    <source>
        <dbReference type="Pfam" id="PF14332"/>
    </source>
</evidence>
<feature type="domain" description="PatA-like N-terminal" evidence="2">
    <location>
        <begin position="13"/>
        <end position="162"/>
    </location>
</feature>
<dbReference type="InterPro" id="IPR025497">
    <property type="entry name" value="PatA-like_N"/>
</dbReference>
<feature type="compositionally biased region" description="Pro residues" evidence="1">
    <location>
        <begin position="255"/>
        <end position="265"/>
    </location>
</feature>
<dbReference type="SUPFAM" id="SSF48452">
    <property type="entry name" value="TPR-like"/>
    <property type="match status" value="1"/>
</dbReference>
<dbReference type="Proteomes" id="UP001139031">
    <property type="component" value="Unassembled WGS sequence"/>
</dbReference>
<dbReference type="SUPFAM" id="SSF160246">
    <property type="entry name" value="EspE N-terminal domain-like"/>
    <property type="match status" value="1"/>
</dbReference>
<gene>
    <name evidence="3" type="ORF">K7C98_13900</name>
</gene>
<feature type="region of interest" description="Disordered" evidence="1">
    <location>
        <begin position="441"/>
        <end position="631"/>
    </location>
</feature>
<comment type="caution">
    <text evidence="3">The sequence shown here is derived from an EMBL/GenBank/DDBJ whole genome shotgun (WGS) entry which is preliminary data.</text>
</comment>
<dbReference type="Pfam" id="PF14332">
    <property type="entry name" value="DUF4388"/>
    <property type="match status" value="1"/>
</dbReference>
<name>A0ABS7TQ49_9BACT</name>
<accession>A0ABS7TQ49</accession>
<reference evidence="3" key="1">
    <citation type="submission" date="2021-08" db="EMBL/GenBank/DDBJ databases">
        <authorList>
            <person name="Stevens D.C."/>
        </authorList>
    </citation>
    <scope>NUCLEOTIDE SEQUENCE</scope>
    <source>
        <strain evidence="3">DSM 53165</strain>
    </source>
</reference>
<sequence>MTSADTDLGFPTKGSLKRVPFSSLLRDIAGAGITGSLYLMSGDTKKVVFFVDGRPTVVRSNLATEFLGQILTDHGLITQEQCDNTLEAIRRTGKKQGELLVEMGILSELNLRYGLEEQLRRKLFEIFAWDEGRFQFKPGAEPGITGNPPAGTTEALILAAIQERFTDERAREALRPWADKYPTQSPKWNGDAAGLELLPEELYFLRCIDGSRTTDELLSRRPDLEVPQLSTLLLGLISAGVVEPLDTKSTRRLPPLRPNLSPPTLPEDQLAPNFEVLSTIGEYEDTPLPSRLPIDLGASSSKNPRIPILPTEDEEMFRGLNVDESIVTDPRNLRAKLQGVPARDLARPAPAPAAAPAPLPEPPESFDDETDFSDLHAPSEPAAEPPGPEPLAPVVEAPRADSGKHKLGPAPGLASLLRKDKPVVEPPIESAAVSHTSAAIALLDDPELPDDLPDPDDLLGDDPLGADPLGDAPLGDDPLGDDPLGDDPLGADPLGADPLGADPLGAPLGDDPLGDAPLGDDPLGDADEPLEDIEELDDEMIEDEDEDADEDAPADEAPALAADVPAVFAADPDDGLADLAGGDLDAEPPPSLAPISLAPEAVSDLPEEPGVLGDLGELTGDSGLASLPGDSGLGSLADLAAAVAPDADDLLAGVDDDLLLGDGDEPLPDLDDLDGLDLGDDLADLAEGLGDDLGDDLGGAALADDVDLPRDLSVAVDLDDLGDPNVSGDLAAAIGDLADVDDGEAEELEPLDDLGELGDDAGYADEPMLGSGENTFVGPNDDGSGGDGGAASYAVQRYAEAEIAMREGDYDTAVALFEDAYNTGFDTADLHAHLAFARYRASGGDPEIGQNSLELLDYAESINPGLAILHAYRGAILTGMGAADNARECFDRALYLDPFCELALAYREVE</sequence>
<protein>
    <submittedName>
        <fullName evidence="3">DUF4388 domain-containing protein</fullName>
    </submittedName>
</protein>
<keyword evidence="4" id="KW-1185">Reference proteome</keyword>
<feature type="compositionally biased region" description="Low complexity" evidence="1">
    <location>
        <begin position="620"/>
        <end position="631"/>
    </location>
</feature>
<organism evidence="3 4">
    <name type="scientific">Nannocystis pusilla</name>
    <dbReference type="NCBI Taxonomy" id="889268"/>
    <lineage>
        <taxon>Bacteria</taxon>
        <taxon>Pseudomonadati</taxon>
        <taxon>Myxococcota</taxon>
        <taxon>Polyangia</taxon>
        <taxon>Nannocystales</taxon>
        <taxon>Nannocystaceae</taxon>
        <taxon>Nannocystis</taxon>
    </lineage>
</organism>
<dbReference type="EMBL" id="JAIRAU010000015">
    <property type="protein sequence ID" value="MBZ5710352.1"/>
    <property type="molecule type" value="Genomic_DNA"/>
</dbReference>
<dbReference type="RefSeq" id="WP_224192120.1">
    <property type="nucleotide sequence ID" value="NZ_JAIRAU010000015.1"/>
</dbReference>
<evidence type="ECO:0000313" key="3">
    <source>
        <dbReference type="EMBL" id="MBZ5710352.1"/>
    </source>
</evidence>
<dbReference type="InterPro" id="IPR037257">
    <property type="entry name" value="T2SS_E_N_sf"/>
</dbReference>
<feature type="compositionally biased region" description="Low complexity" evidence="1">
    <location>
        <begin position="461"/>
        <end position="477"/>
    </location>
</feature>
<dbReference type="Gene3D" id="1.25.40.10">
    <property type="entry name" value="Tetratricopeptide repeat domain"/>
    <property type="match status" value="1"/>
</dbReference>
<feature type="region of interest" description="Disordered" evidence="1">
    <location>
        <begin position="250"/>
        <end position="269"/>
    </location>
</feature>
<feature type="compositionally biased region" description="Acidic residues" evidence="1">
    <location>
        <begin position="522"/>
        <end position="554"/>
    </location>
</feature>
<evidence type="ECO:0000256" key="1">
    <source>
        <dbReference type="SAM" id="MobiDB-lite"/>
    </source>
</evidence>
<feature type="region of interest" description="Disordered" evidence="1">
    <location>
        <begin position="339"/>
        <end position="418"/>
    </location>
</feature>